<dbReference type="GeneID" id="110720318"/>
<feature type="chain" id="PRO_5030515094" description="Protein kinase domain-containing protein" evidence="15">
    <location>
        <begin position="17"/>
        <end position="904"/>
    </location>
</feature>
<dbReference type="InterPro" id="IPR017441">
    <property type="entry name" value="Protein_kinase_ATP_BS"/>
</dbReference>
<dbReference type="PANTHER" id="PTHR27003:SF434">
    <property type="entry name" value="RECEPTOR-LIKE PROTEIN KINASE FERONIA"/>
    <property type="match status" value="1"/>
</dbReference>
<dbReference type="Gene3D" id="3.30.200.20">
    <property type="entry name" value="Phosphorylase Kinase, domain 1"/>
    <property type="match status" value="1"/>
</dbReference>
<dbReference type="InterPro" id="IPR024788">
    <property type="entry name" value="Malectin-like_Carb-bd_dom"/>
</dbReference>
<evidence type="ECO:0000256" key="13">
    <source>
        <dbReference type="SAM" id="MobiDB-lite"/>
    </source>
</evidence>
<reference evidence="17" key="2">
    <citation type="submission" date="2021-03" db="UniProtKB">
        <authorList>
            <consortium name="EnsemblPlants"/>
        </authorList>
    </citation>
    <scope>IDENTIFICATION</scope>
</reference>
<reference evidence="17" key="1">
    <citation type="journal article" date="2017" name="Nature">
        <title>The genome of Chenopodium quinoa.</title>
        <authorList>
            <person name="Jarvis D.E."/>
            <person name="Ho Y.S."/>
            <person name="Lightfoot D.J."/>
            <person name="Schmoeckel S.M."/>
            <person name="Li B."/>
            <person name="Borm T.J.A."/>
            <person name="Ohyanagi H."/>
            <person name="Mineta K."/>
            <person name="Michell C.T."/>
            <person name="Saber N."/>
            <person name="Kharbatia N.M."/>
            <person name="Rupper R.R."/>
            <person name="Sharp A.R."/>
            <person name="Dally N."/>
            <person name="Boughton B.A."/>
            <person name="Woo Y.H."/>
            <person name="Gao G."/>
            <person name="Schijlen E.G.W.M."/>
            <person name="Guo X."/>
            <person name="Momin A.A."/>
            <person name="Negrao S."/>
            <person name="Al-Babili S."/>
            <person name="Gehring C."/>
            <person name="Roessner U."/>
            <person name="Jung C."/>
            <person name="Murphy K."/>
            <person name="Arold S.T."/>
            <person name="Gojobori T."/>
            <person name="van der Linden C.G."/>
            <person name="van Loo E.N."/>
            <person name="Jellen E.N."/>
            <person name="Maughan P.J."/>
            <person name="Tester M."/>
        </authorList>
    </citation>
    <scope>NUCLEOTIDE SEQUENCE [LARGE SCALE GENOMIC DNA]</scope>
    <source>
        <strain evidence="17">cv. PI 614886</strain>
    </source>
</reference>
<dbReference type="Gramene" id="AUR62023223-RA">
    <property type="protein sequence ID" value="AUR62023223-RA:cds"/>
    <property type="gene ID" value="AUR62023223"/>
</dbReference>
<dbReference type="GO" id="GO:0009506">
    <property type="term" value="C:plasmodesma"/>
    <property type="evidence" value="ECO:0007669"/>
    <property type="project" value="TreeGrafter"/>
</dbReference>
<organism evidence="17 18">
    <name type="scientific">Chenopodium quinoa</name>
    <name type="common">Quinoa</name>
    <dbReference type="NCBI Taxonomy" id="63459"/>
    <lineage>
        <taxon>Eukaryota</taxon>
        <taxon>Viridiplantae</taxon>
        <taxon>Streptophyta</taxon>
        <taxon>Embryophyta</taxon>
        <taxon>Tracheophyta</taxon>
        <taxon>Spermatophyta</taxon>
        <taxon>Magnoliopsida</taxon>
        <taxon>eudicotyledons</taxon>
        <taxon>Gunneridae</taxon>
        <taxon>Pentapetalae</taxon>
        <taxon>Caryophyllales</taxon>
        <taxon>Chenopodiaceae</taxon>
        <taxon>Chenopodioideae</taxon>
        <taxon>Atripliceae</taxon>
        <taxon>Chenopodium</taxon>
    </lineage>
</organism>
<dbReference type="FunFam" id="2.60.120.430:FF:000003">
    <property type="entry name" value="FERONIA receptor-like kinase"/>
    <property type="match status" value="1"/>
</dbReference>
<dbReference type="FunFam" id="1.10.510.10:FF:000252">
    <property type="entry name" value="Receptor-like protein kinase FERONIA"/>
    <property type="match status" value="1"/>
</dbReference>
<evidence type="ECO:0000256" key="14">
    <source>
        <dbReference type="SAM" id="Phobius"/>
    </source>
</evidence>
<dbReference type="SMART" id="SM00220">
    <property type="entry name" value="S_TKc"/>
    <property type="match status" value="1"/>
</dbReference>
<gene>
    <name evidence="17" type="primary">LOC110720318</name>
</gene>
<keyword evidence="6 12" id="KW-0547">Nucleotide-binding</keyword>
<keyword evidence="3" id="KW-0808">Transferase</keyword>
<evidence type="ECO:0000256" key="4">
    <source>
        <dbReference type="ARBA" id="ARBA00022692"/>
    </source>
</evidence>
<evidence type="ECO:0000256" key="7">
    <source>
        <dbReference type="ARBA" id="ARBA00022777"/>
    </source>
</evidence>
<feature type="transmembrane region" description="Helical" evidence="14">
    <location>
        <begin position="440"/>
        <end position="461"/>
    </location>
</feature>
<dbReference type="AlphaFoldDB" id="A0A803M450"/>
<keyword evidence="9 14" id="KW-1133">Transmembrane helix</keyword>
<dbReference type="CDD" id="cd14066">
    <property type="entry name" value="STKc_IRAK"/>
    <property type="match status" value="1"/>
</dbReference>
<dbReference type="PROSITE" id="PS00107">
    <property type="entry name" value="PROTEIN_KINASE_ATP"/>
    <property type="match status" value="1"/>
</dbReference>
<keyword evidence="18" id="KW-1185">Reference proteome</keyword>
<comment type="subcellular location">
    <subcellularLocation>
        <location evidence="1">Membrane</location>
        <topology evidence="1">Single-pass type I membrane protein</topology>
    </subcellularLocation>
</comment>
<keyword evidence="5 15" id="KW-0732">Signal</keyword>
<dbReference type="Proteomes" id="UP000596660">
    <property type="component" value="Unplaced"/>
</dbReference>
<dbReference type="InterPro" id="IPR001245">
    <property type="entry name" value="Ser-Thr/Tyr_kinase_cat_dom"/>
</dbReference>
<evidence type="ECO:0000256" key="10">
    <source>
        <dbReference type="ARBA" id="ARBA00023136"/>
    </source>
</evidence>
<dbReference type="FunFam" id="3.30.200.20:FF:000645">
    <property type="entry name" value="Receptor-like protein kinase FERONIA"/>
    <property type="match status" value="1"/>
</dbReference>
<evidence type="ECO:0000256" key="8">
    <source>
        <dbReference type="ARBA" id="ARBA00022840"/>
    </source>
</evidence>
<evidence type="ECO:0000256" key="15">
    <source>
        <dbReference type="SAM" id="SignalP"/>
    </source>
</evidence>
<dbReference type="Pfam" id="PF12819">
    <property type="entry name" value="Malectin_like"/>
    <property type="match status" value="1"/>
</dbReference>
<evidence type="ECO:0000256" key="6">
    <source>
        <dbReference type="ARBA" id="ARBA00022741"/>
    </source>
</evidence>
<accession>A0A803M450</accession>
<evidence type="ECO:0000256" key="3">
    <source>
        <dbReference type="ARBA" id="ARBA00022679"/>
    </source>
</evidence>
<dbReference type="GO" id="GO:0010038">
    <property type="term" value="P:response to metal ion"/>
    <property type="evidence" value="ECO:0007669"/>
    <property type="project" value="UniProtKB-ARBA"/>
</dbReference>
<dbReference type="InterPro" id="IPR008271">
    <property type="entry name" value="Ser/Thr_kinase_AS"/>
</dbReference>
<evidence type="ECO:0000256" key="1">
    <source>
        <dbReference type="ARBA" id="ARBA00004479"/>
    </source>
</evidence>
<dbReference type="InterPro" id="IPR011009">
    <property type="entry name" value="Kinase-like_dom_sf"/>
</dbReference>
<sequence length="904" mass="100150">MLPFILLTLILPFTSSAMMSNTDYLIACGISKSTTSQDGRTWQSDNDPVFAPVNISQTSSSVDVIGGYDAPYTSARIFNTHLTYSFPVTPGPKFLRLYFTTATPYKYNTTTTIPASGFFLTVEANGKTLLHNFSAFQNYSNDSNMFYEYHLTIQKGQPLNLALSTTSYGFINGIQITSVPEGLYLNSTRNPPLFYVSSGNVYPFQQEVAALQIVYRINVGGSSIDPVNDSGTLGRTWKLDDNCVVGNFTGITGYPPSVREPFATAVKYSPNVPSYVAPRQVYGTLRMIGLKYPQSLTKNLTWRFDVDPGFDYMVRLHFCEMDRRVTKSHVRVFDVYINNETADTVDVWEMSGGSNIAMFRDYVVSMMYGLSQNGIKVPIWLALHPKKNSDTRLIDAFLNGVEILKLNQSNGSLAATNPPLSMALSPPSVHTPSSKHLHTLPIILGTTGLASLFFIVCLIVYKWRANKILIRKENMDTNTGSKDKWAPISFDLGNATTNTMSSSLPSDLCRHFTFIQIRVATRDFDENLVIGRGGFGKVYKGSIDGGATKVAIKRLNSTSKQGVREFQTEIEMLSRLRHVHLVSLIGYCEDEGEMILVYEYMPRGTLRDHLFYKAPDKIDNTNNNPLSWKQRLMICVGSARGLHYLHAGAKQLIIHRDVKSTNILLDDKWMAKVSDFGLSKVGPDQTEAGATYVSTAVKGSAGYLDPEYFQRHQLTEKSDVYSFGVVLFEVLCARAAVNPNLPKEQANLAIWAQSHYKKGTLHTIVDPNLTGQIAPESLRKFGEIATMCVRDRGIERPSMGDIVWGLEFALQLQETAEDNKIANGTPNESFDLSSSYLNAIDVGFTDNDISTNSGNNFSQSSVVEGTSKKFMASNSKSTTSSSSDYLAHSKPGSVFSEITHPTAR</sequence>
<keyword evidence="2" id="KW-0723">Serine/threonine-protein kinase</keyword>
<dbReference type="SUPFAM" id="SSF56112">
    <property type="entry name" value="Protein kinase-like (PK-like)"/>
    <property type="match status" value="1"/>
</dbReference>
<dbReference type="GO" id="GO:0005524">
    <property type="term" value="F:ATP binding"/>
    <property type="evidence" value="ECO:0007669"/>
    <property type="project" value="UniProtKB-UniRule"/>
</dbReference>
<feature type="signal peptide" evidence="15">
    <location>
        <begin position="1"/>
        <end position="16"/>
    </location>
</feature>
<dbReference type="Gene3D" id="2.60.120.430">
    <property type="entry name" value="Galactose-binding lectin"/>
    <property type="match status" value="2"/>
</dbReference>
<dbReference type="Pfam" id="PF07714">
    <property type="entry name" value="PK_Tyr_Ser-Thr"/>
    <property type="match status" value="1"/>
</dbReference>
<evidence type="ECO:0000259" key="16">
    <source>
        <dbReference type="PROSITE" id="PS50011"/>
    </source>
</evidence>
<dbReference type="OrthoDB" id="1720310at2759"/>
<dbReference type="GO" id="GO:0004714">
    <property type="term" value="F:transmembrane receptor protein tyrosine kinase activity"/>
    <property type="evidence" value="ECO:0007669"/>
    <property type="project" value="InterPro"/>
</dbReference>
<dbReference type="PANTHER" id="PTHR27003">
    <property type="entry name" value="OS07G0166700 PROTEIN"/>
    <property type="match status" value="1"/>
</dbReference>
<protein>
    <recommendedName>
        <fullName evidence="16">Protein kinase domain-containing protein</fullName>
    </recommendedName>
</protein>
<evidence type="ECO:0000256" key="2">
    <source>
        <dbReference type="ARBA" id="ARBA00022527"/>
    </source>
</evidence>
<keyword evidence="10 14" id="KW-0472">Membrane</keyword>
<feature type="region of interest" description="Disordered" evidence="13">
    <location>
        <begin position="872"/>
        <end position="904"/>
    </location>
</feature>
<dbReference type="FunFam" id="2.60.120.430:FF:000007">
    <property type="entry name" value="FERONIA receptor-like kinase"/>
    <property type="match status" value="1"/>
</dbReference>
<keyword evidence="8 12" id="KW-0067">ATP-binding</keyword>
<dbReference type="GO" id="GO:0004674">
    <property type="term" value="F:protein serine/threonine kinase activity"/>
    <property type="evidence" value="ECO:0007669"/>
    <property type="project" value="UniProtKB-KW"/>
</dbReference>
<evidence type="ECO:0000256" key="9">
    <source>
        <dbReference type="ARBA" id="ARBA00022989"/>
    </source>
</evidence>
<dbReference type="RefSeq" id="XP_021755013.1">
    <property type="nucleotide sequence ID" value="XM_021899321.1"/>
</dbReference>
<dbReference type="SMR" id="A0A803M450"/>
<dbReference type="KEGG" id="cqi:110720318"/>
<keyword evidence="4 14" id="KW-0812">Transmembrane</keyword>
<feature type="compositionally biased region" description="Low complexity" evidence="13">
    <location>
        <begin position="873"/>
        <end position="883"/>
    </location>
</feature>
<evidence type="ECO:0000313" key="17">
    <source>
        <dbReference type="EnsemblPlants" id="AUR62023223-RA:cds"/>
    </source>
</evidence>
<dbReference type="Gene3D" id="1.10.510.10">
    <property type="entry name" value="Transferase(Phosphotransferase) domain 1"/>
    <property type="match status" value="1"/>
</dbReference>
<dbReference type="PROSITE" id="PS50011">
    <property type="entry name" value="PROTEIN_KINASE_DOM"/>
    <property type="match status" value="1"/>
</dbReference>
<evidence type="ECO:0000256" key="11">
    <source>
        <dbReference type="ARBA" id="ARBA00023180"/>
    </source>
</evidence>
<evidence type="ECO:0000256" key="5">
    <source>
        <dbReference type="ARBA" id="ARBA00022729"/>
    </source>
</evidence>
<dbReference type="GO" id="GO:0005886">
    <property type="term" value="C:plasma membrane"/>
    <property type="evidence" value="ECO:0007669"/>
    <property type="project" value="TreeGrafter"/>
</dbReference>
<dbReference type="InterPro" id="IPR000719">
    <property type="entry name" value="Prot_kinase_dom"/>
</dbReference>
<evidence type="ECO:0000256" key="12">
    <source>
        <dbReference type="PROSITE-ProRule" id="PRU10141"/>
    </source>
</evidence>
<dbReference type="InterPro" id="IPR045272">
    <property type="entry name" value="ANXUR1/2-like"/>
</dbReference>
<name>A0A803M450_CHEQI</name>
<dbReference type="PROSITE" id="PS00108">
    <property type="entry name" value="PROTEIN_KINASE_ST"/>
    <property type="match status" value="1"/>
</dbReference>
<feature type="binding site" evidence="12">
    <location>
        <position position="553"/>
    </location>
    <ligand>
        <name>ATP</name>
        <dbReference type="ChEBI" id="CHEBI:30616"/>
    </ligand>
</feature>
<keyword evidence="11" id="KW-0325">Glycoprotein</keyword>
<feature type="domain" description="Protein kinase" evidence="16">
    <location>
        <begin position="524"/>
        <end position="809"/>
    </location>
</feature>
<dbReference type="EnsemblPlants" id="AUR62023223-RA">
    <property type="protein sequence ID" value="AUR62023223-RA:cds"/>
    <property type="gene ID" value="AUR62023223"/>
</dbReference>
<evidence type="ECO:0000313" key="18">
    <source>
        <dbReference type="Proteomes" id="UP000596660"/>
    </source>
</evidence>
<keyword evidence="7" id="KW-0418">Kinase</keyword>
<proteinExistence type="predicted"/>